<dbReference type="GO" id="GO:0016787">
    <property type="term" value="F:hydrolase activity"/>
    <property type="evidence" value="ECO:0007669"/>
    <property type="project" value="InterPro"/>
</dbReference>
<dbReference type="eggNOG" id="COG1409">
    <property type="taxonomic scope" value="Bacteria"/>
</dbReference>
<dbReference type="InterPro" id="IPR029052">
    <property type="entry name" value="Metallo-depent_PP-like"/>
</dbReference>
<gene>
    <name evidence="3" type="ORF">MOC_4876</name>
</gene>
<protein>
    <submittedName>
        <fullName evidence="3">Metallophosphoesterase</fullName>
    </submittedName>
</protein>
<dbReference type="InterPro" id="IPR051918">
    <property type="entry name" value="STPP_CPPED1"/>
</dbReference>
<evidence type="ECO:0000259" key="2">
    <source>
        <dbReference type="Pfam" id="PF00149"/>
    </source>
</evidence>
<organism evidence="3 4">
    <name type="scientific">Methylobacterium oryzae CBMB20</name>
    <dbReference type="NCBI Taxonomy" id="693986"/>
    <lineage>
        <taxon>Bacteria</taxon>
        <taxon>Pseudomonadati</taxon>
        <taxon>Pseudomonadota</taxon>
        <taxon>Alphaproteobacteria</taxon>
        <taxon>Hyphomicrobiales</taxon>
        <taxon>Methylobacteriaceae</taxon>
        <taxon>Methylobacterium</taxon>
    </lineage>
</organism>
<reference evidence="3 4" key="1">
    <citation type="journal article" date="2014" name="PLoS ONE">
        <title>Genome Information of Methylobacterium oryzae, a Plant-Probiotic Methylotroph in the Phyllosphere.</title>
        <authorList>
            <person name="Kwak M.J."/>
            <person name="Jeong H."/>
            <person name="Madhaiyan M."/>
            <person name="Lee Y."/>
            <person name="Sa T.M."/>
            <person name="Oh T.K."/>
            <person name="Kim J.F."/>
        </authorList>
    </citation>
    <scope>NUCLEOTIDE SEQUENCE [LARGE SCALE GENOMIC DNA]</scope>
    <source>
        <strain evidence="3 4">CBMB20</strain>
    </source>
</reference>
<dbReference type="GeneID" id="96605667"/>
<sequence length="407" mass="44200">MTADHGVFAFAHVGDLHLERSSDPHAADLRAILAEVDGLHGHGLLDFAYLPGDLAEDGRAEQYAVLREALHRHPDLPVRLIAGDHDRQHGTMTDFDALFAAVAGSPRGGGHAARRHDLPRPHDPAPVTHYYFAETFAGVRCLFLDMVSPGYGRKGFGLDFRLGPCQLAWLAEELARADEEGRPCAVFTHTYPDDLCVPDEKAALAGLIRHHGVRLVEMGHTHYNELAPDGRTLYAAARSVGQNEDGSVGYAVAAIDGPVTSWRFKPLDRALPFVMITSPADRRLATAPLAMADGRISVRALVLSDRPQGDWCCCVRVDDGRPHAMVPDGPRTVHARIPWPEGARRLAVTVTDGTGQADTEVIEPVGRSFVPPPAPDRPGSDATRLPAWPQKGLRGDQLGPNRNGRPW</sequence>
<evidence type="ECO:0000313" key="3">
    <source>
        <dbReference type="EMBL" id="AIQ92631.1"/>
    </source>
</evidence>
<dbReference type="RefSeq" id="WP_043352327.1">
    <property type="nucleotide sequence ID" value="NZ_CP003811.1"/>
</dbReference>
<dbReference type="SUPFAM" id="SSF56300">
    <property type="entry name" value="Metallo-dependent phosphatases"/>
    <property type="match status" value="1"/>
</dbReference>
<dbReference type="PANTHER" id="PTHR43143:SF1">
    <property type="entry name" value="SERINE_THREONINE-PROTEIN PHOSPHATASE CPPED1"/>
    <property type="match status" value="1"/>
</dbReference>
<keyword evidence="4" id="KW-1185">Reference proteome</keyword>
<dbReference type="InterPro" id="IPR004843">
    <property type="entry name" value="Calcineurin-like_PHP"/>
</dbReference>
<dbReference type="KEGG" id="mor:MOC_4876"/>
<dbReference type="STRING" id="693986.MOC_4876"/>
<dbReference type="HOGENOM" id="CLU_751576_0_0_5"/>
<feature type="domain" description="Calcineurin-like phosphoesterase" evidence="2">
    <location>
        <begin position="10"/>
        <end position="223"/>
    </location>
</feature>
<proteinExistence type="predicted"/>
<dbReference type="EMBL" id="CP003811">
    <property type="protein sequence ID" value="AIQ92631.1"/>
    <property type="molecule type" value="Genomic_DNA"/>
</dbReference>
<dbReference type="PANTHER" id="PTHR43143">
    <property type="entry name" value="METALLOPHOSPHOESTERASE, CALCINEURIN SUPERFAMILY"/>
    <property type="match status" value="1"/>
</dbReference>
<dbReference type="AlphaFoldDB" id="A0A089NXF9"/>
<dbReference type="Pfam" id="PF00149">
    <property type="entry name" value="Metallophos"/>
    <property type="match status" value="1"/>
</dbReference>
<dbReference type="Proteomes" id="UP000029492">
    <property type="component" value="Chromosome"/>
</dbReference>
<name>A0A089NXF9_9HYPH</name>
<evidence type="ECO:0000313" key="4">
    <source>
        <dbReference type="Proteomes" id="UP000029492"/>
    </source>
</evidence>
<evidence type="ECO:0000256" key="1">
    <source>
        <dbReference type="SAM" id="MobiDB-lite"/>
    </source>
</evidence>
<dbReference type="Gene3D" id="3.60.21.10">
    <property type="match status" value="1"/>
</dbReference>
<feature type="region of interest" description="Disordered" evidence="1">
    <location>
        <begin position="364"/>
        <end position="407"/>
    </location>
</feature>
<accession>A0A089NXF9</accession>